<evidence type="ECO:0000256" key="3">
    <source>
        <dbReference type="ARBA" id="ARBA00022692"/>
    </source>
</evidence>
<feature type="transmembrane region" description="Helical" evidence="6">
    <location>
        <begin position="340"/>
        <end position="357"/>
    </location>
</feature>
<feature type="transmembrane region" description="Helical" evidence="6">
    <location>
        <begin position="229"/>
        <end position="248"/>
    </location>
</feature>
<dbReference type="EMBL" id="JABTTQ020002219">
    <property type="protein sequence ID" value="KAK6125463.1"/>
    <property type="molecule type" value="Genomic_DNA"/>
</dbReference>
<dbReference type="PANTHER" id="PTHR43731:SF30">
    <property type="entry name" value="RHOMBOID-LIKE PROTEIN 9, CHLOROPLASTIC"/>
    <property type="match status" value="1"/>
</dbReference>
<dbReference type="PANTHER" id="PTHR43731">
    <property type="entry name" value="RHOMBOID PROTEASE"/>
    <property type="match status" value="1"/>
</dbReference>
<comment type="caution">
    <text evidence="8">The sequence shown here is derived from an EMBL/GenBank/DDBJ whole genome shotgun (WGS) entry which is preliminary data.</text>
</comment>
<keyword evidence="4 6" id="KW-1133">Transmembrane helix</keyword>
<comment type="similarity">
    <text evidence="2">Belongs to the peptidase S54 family.</text>
</comment>
<reference evidence="8 9" key="1">
    <citation type="journal article" date="2021" name="Comput. Struct. Biotechnol. J.">
        <title>De novo genome assembly of the potent medicinal plant Rehmannia glutinosa using nanopore technology.</title>
        <authorList>
            <person name="Ma L."/>
            <person name="Dong C."/>
            <person name="Song C."/>
            <person name="Wang X."/>
            <person name="Zheng X."/>
            <person name="Niu Y."/>
            <person name="Chen S."/>
            <person name="Feng W."/>
        </authorList>
    </citation>
    <scope>NUCLEOTIDE SEQUENCE [LARGE SCALE GENOMIC DNA]</scope>
    <source>
        <strain evidence="8">DH-2019</strain>
    </source>
</reference>
<accession>A0ABR0UT74</accession>
<feature type="transmembrane region" description="Helical" evidence="6">
    <location>
        <begin position="443"/>
        <end position="461"/>
    </location>
</feature>
<dbReference type="InterPro" id="IPR050925">
    <property type="entry name" value="Rhomboid_protease_S54"/>
</dbReference>
<evidence type="ECO:0000256" key="4">
    <source>
        <dbReference type="ARBA" id="ARBA00022989"/>
    </source>
</evidence>
<proteinExistence type="inferred from homology"/>
<keyword evidence="5 6" id="KW-0472">Membrane</keyword>
<gene>
    <name evidence="8" type="ORF">DH2020_040796</name>
</gene>
<comment type="subcellular location">
    <subcellularLocation>
        <location evidence="1">Membrane</location>
        <topology evidence="1">Multi-pass membrane protein</topology>
    </subcellularLocation>
</comment>
<feature type="domain" description="Peptidase S54 rhomboid" evidence="7">
    <location>
        <begin position="276"/>
        <end position="414"/>
    </location>
</feature>
<name>A0ABR0UT74_REHGL</name>
<evidence type="ECO:0000256" key="1">
    <source>
        <dbReference type="ARBA" id="ARBA00004141"/>
    </source>
</evidence>
<evidence type="ECO:0000313" key="8">
    <source>
        <dbReference type="EMBL" id="KAK6125463.1"/>
    </source>
</evidence>
<dbReference type="Proteomes" id="UP001318860">
    <property type="component" value="Unassembled WGS sequence"/>
</dbReference>
<dbReference type="InterPro" id="IPR022764">
    <property type="entry name" value="Peptidase_S54_rhomboid_dom"/>
</dbReference>
<feature type="transmembrane region" description="Helical" evidence="6">
    <location>
        <begin position="281"/>
        <end position="302"/>
    </location>
</feature>
<evidence type="ECO:0000313" key="9">
    <source>
        <dbReference type="Proteomes" id="UP001318860"/>
    </source>
</evidence>
<evidence type="ECO:0000256" key="6">
    <source>
        <dbReference type="SAM" id="Phobius"/>
    </source>
</evidence>
<dbReference type="InterPro" id="IPR035952">
    <property type="entry name" value="Rhomboid-like_sf"/>
</dbReference>
<dbReference type="Pfam" id="PF01694">
    <property type="entry name" value="Rhomboid"/>
    <property type="match status" value="1"/>
</dbReference>
<evidence type="ECO:0000259" key="7">
    <source>
        <dbReference type="Pfam" id="PF01694"/>
    </source>
</evidence>
<dbReference type="SUPFAM" id="SSF144091">
    <property type="entry name" value="Rhomboid-like"/>
    <property type="match status" value="1"/>
</dbReference>
<organism evidence="8 9">
    <name type="scientific">Rehmannia glutinosa</name>
    <name type="common">Chinese foxglove</name>
    <dbReference type="NCBI Taxonomy" id="99300"/>
    <lineage>
        <taxon>Eukaryota</taxon>
        <taxon>Viridiplantae</taxon>
        <taxon>Streptophyta</taxon>
        <taxon>Embryophyta</taxon>
        <taxon>Tracheophyta</taxon>
        <taxon>Spermatophyta</taxon>
        <taxon>Magnoliopsida</taxon>
        <taxon>eudicotyledons</taxon>
        <taxon>Gunneridae</taxon>
        <taxon>Pentapetalae</taxon>
        <taxon>asterids</taxon>
        <taxon>lamiids</taxon>
        <taxon>Lamiales</taxon>
        <taxon>Orobanchaceae</taxon>
        <taxon>Rehmannieae</taxon>
        <taxon>Rehmannia</taxon>
    </lineage>
</organism>
<feature type="transmembrane region" description="Helical" evidence="6">
    <location>
        <begin position="314"/>
        <end position="334"/>
    </location>
</feature>
<dbReference type="Gene3D" id="1.20.1540.10">
    <property type="entry name" value="Rhomboid-like"/>
    <property type="match status" value="1"/>
</dbReference>
<evidence type="ECO:0000256" key="2">
    <source>
        <dbReference type="ARBA" id="ARBA00009045"/>
    </source>
</evidence>
<keyword evidence="9" id="KW-1185">Reference proteome</keyword>
<keyword evidence="3 6" id="KW-0812">Transmembrane</keyword>
<sequence>MSGTTRIRYNILLGLFHNLAIGKYTARLCVCAHRIYMATVASSHNFFCTDNNLLVAKGKKEHVSYDAITPPIKRNMRKGTTGSTLEEITTEASLLGTHKGLRCPSVNKSQQKGKFCTVINALSSTDKHLKSLNSYLVKLHDDAKQPSSKILNQRTESFGKSEQHKPEYSLRSLDNYLDKVKGDADSGNYVNKDLQALMNRRERSLENYMELKLDDAEGKEKSADEASDFYFIGVLMSINIAVFLFEIATPVKNSDFELFSLPMVYGAKINNLILTGEWWRLVTPIFLHWGIFHIALGSWVLFTFGREVSREYGSFTFLLIYVLGGISGNLISFLHTPEPTVGGTGPVFAIIGAWLIYQVQNKDVIARDASERLFQNAIITTALSFVLSNFGPIDDWSHFGAMFTGIAYGFVTCPTLQVKDASSESGRQERMTLVRRYADPCKSLMYFSLFILLLSSLLFVIQPPLDLIE</sequence>
<evidence type="ECO:0000256" key="5">
    <source>
        <dbReference type="ARBA" id="ARBA00023136"/>
    </source>
</evidence>
<protein>
    <recommendedName>
        <fullName evidence="7">Peptidase S54 rhomboid domain-containing protein</fullName>
    </recommendedName>
</protein>